<evidence type="ECO:0000256" key="4">
    <source>
        <dbReference type="ARBA" id="ARBA00022490"/>
    </source>
</evidence>
<accession>A0ABS0ED70</accession>
<gene>
    <name evidence="7" type="ORF">IV433_22045</name>
</gene>
<comment type="caution">
    <text evidence="7">The sequence shown here is derived from an EMBL/GenBank/DDBJ whole genome shotgun (WGS) entry which is preliminary data.</text>
</comment>
<keyword evidence="5" id="KW-0184">Conjugation</keyword>
<protein>
    <recommendedName>
        <fullName evidence="3">Relaxosome protein TraY</fullName>
    </recommendedName>
</protein>
<comment type="similarity">
    <text evidence="2">Belongs to the TraY family.</text>
</comment>
<keyword evidence="6" id="KW-0238">DNA-binding</keyword>
<name>A0ABS0ED70_9GAMM</name>
<comment type="subcellular location">
    <subcellularLocation>
        <location evidence="1">Cytoplasm</location>
    </subcellularLocation>
</comment>
<sequence length="112" mass="12375">MKKKEIRLVVELPLTFDESLSESSERSFRSRAKEASIRLQDHLNNSLNSIVPDKTKVGGTVSLTVGIPVDINKKLSICAIINARDKSKEASLRIQDHLSKFSGIASIGRRVS</sequence>
<evidence type="ECO:0000256" key="6">
    <source>
        <dbReference type="ARBA" id="ARBA00023125"/>
    </source>
</evidence>
<evidence type="ECO:0000256" key="2">
    <source>
        <dbReference type="ARBA" id="ARBA00007183"/>
    </source>
</evidence>
<reference evidence="7 8" key="1">
    <citation type="submission" date="2020-11" db="EMBL/GenBank/DDBJ databases">
        <title>Taxonomic investigation of Rahnella strains.</title>
        <authorList>
            <person name="Lee S.D."/>
        </authorList>
    </citation>
    <scope>NUCLEOTIDE SEQUENCE [LARGE SCALE GENOMIC DNA]</scope>
    <source>
        <strain evidence="7 8">SAP-17</strain>
    </source>
</reference>
<proteinExistence type="inferred from homology"/>
<dbReference type="Pfam" id="PF05509">
    <property type="entry name" value="TraY"/>
    <property type="match status" value="2"/>
</dbReference>
<keyword evidence="4" id="KW-0963">Cytoplasm</keyword>
<evidence type="ECO:0000313" key="8">
    <source>
        <dbReference type="Proteomes" id="UP000636811"/>
    </source>
</evidence>
<evidence type="ECO:0000256" key="1">
    <source>
        <dbReference type="ARBA" id="ARBA00004496"/>
    </source>
</evidence>
<dbReference type="RefSeq" id="WP_195815948.1">
    <property type="nucleotide sequence ID" value="NZ_JADOBI010000013.1"/>
</dbReference>
<dbReference type="Proteomes" id="UP000636811">
    <property type="component" value="Unassembled WGS sequence"/>
</dbReference>
<evidence type="ECO:0000256" key="3">
    <source>
        <dbReference type="ARBA" id="ARBA00020541"/>
    </source>
</evidence>
<dbReference type="EMBL" id="JADOBI010000013">
    <property type="protein sequence ID" value="MBF7982095.1"/>
    <property type="molecule type" value="Genomic_DNA"/>
</dbReference>
<dbReference type="InterPro" id="IPR008876">
    <property type="entry name" value="TraY"/>
</dbReference>
<organism evidence="7 8">
    <name type="scientific">Rahnella laticis</name>
    <dbReference type="NCBI Taxonomy" id="2787622"/>
    <lineage>
        <taxon>Bacteria</taxon>
        <taxon>Pseudomonadati</taxon>
        <taxon>Pseudomonadota</taxon>
        <taxon>Gammaproteobacteria</taxon>
        <taxon>Enterobacterales</taxon>
        <taxon>Yersiniaceae</taxon>
        <taxon>Rahnella</taxon>
    </lineage>
</organism>
<keyword evidence="8" id="KW-1185">Reference proteome</keyword>
<evidence type="ECO:0000256" key="5">
    <source>
        <dbReference type="ARBA" id="ARBA00022971"/>
    </source>
</evidence>
<evidence type="ECO:0000313" key="7">
    <source>
        <dbReference type="EMBL" id="MBF7982095.1"/>
    </source>
</evidence>